<dbReference type="EMBL" id="KB445558">
    <property type="protein sequence ID" value="EMC94566.1"/>
    <property type="molecule type" value="Genomic_DNA"/>
</dbReference>
<reference evidence="2 3" key="1">
    <citation type="journal article" date="2012" name="PLoS Pathog.">
        <title>Diverse lifestyles and strategies of plant pathogenesis encoded in the genomes of eighteen Dothideomycetes fungi.</title>
        <authorList>
            <person name="Ohm R.A."/>
            <person name="Feau N."/>
            <person name="Henrissat B."/>
            <person name="Schoch C.L."/>
            <person name="Horwitz B.A."/>
            <person name="Barry K.W."/>
            <person name="Condon B.J."/>
            <person name="Copeland A.C."/>
            <person name="Dhillon B."/>
            <person name="Glaser F."/>
            <person name="Hesse C.N."/>
            <person name="Kosti I."/>
            <person name="LaButti K."/>
            <person name="Lindquist E.A."/>
            <person name="Lucas S."/>
            <person name="Salamov A.A."/>
            <person name="Bradshaw R.E."/>
            <person name="Ciuffetti L."/>
            <person name="Hamelin R.C."/>
            <person name="Kema G.H.J."/>
            <person name="Lawrence C."/>
            <person name="Scott J.A."/>
            <person name="Spatafora J.W."/>
            <person name="Turgeon B.G."/>
            <person name="de Wit P.J.G.M."/>
            <person name="Zhong S."/>
            <person name="Goodwin S.B."/>
            <person name="Grigoriev I.V."/>
        </authorList>
    </citation>
    <scope>NUCLEOTIDE SEQUENCE [LARGE SCALE GENOMIC DNA]</scope>
    <source>
        <strain evidence="2 3">UAMH 10762</strain>
    </source>
</reference>
<feature type="region of interest" description="Disordered" evidence="1">
    <location>
        <begin position="50"/>
        <end position="75"/>
    </location>
</feature>
<dbReference type="AlphaFoldDB" id="M2MDG8"/>
<keyword evidence="3" id="KW-1185">Reference proteome</keyword>
<organism evidence="2 3">
    <name type="scientific">Baudoinia panamericana (strain UAMH 10762)</name>
    <name type="common">Angels' share fungus</name>
    <name type="synonym">Baudoinia compniacensis (strain UAMH 10762)</name>
    <dbReference type="NCBI Taxonomy" id="717646"/>
    <lineage>
        <taxon>Eukaryota</taxon>
        <taxon>Fungi</taxon>
        <taxon>Dikarya</taxon>
        <taxon>Ascomycota</taxon>
        <taxon>Pezizomycotina</taxon>
        <taxon>Dothideomycetes</taxon>
        <taxon>Dothideomycetidae</taxon>
        <taxon>Mycosphaerellales</taxon>
        <taxon>Teratosphaeriaceae</taxon>
        <taxon>Baudoinia</taxon>
    </lineage>
</organism>
<dbReference type="RefSeq" id="XP_007678045.1">
    <property type="nucleotide sequence ID" value="XM_007679855.1"/>
</dbReference>
<evidence type="ECO:0000256" key="1">
    <source>
        <dbReference type="SAM" id="MobiDB-lite"/>
    </source>
</evidence>
<accession>M2MDG8</accession>
<feature type="region of interest" description="Disordered" evidence="1">
    <location>
        <begin position="1"/>
        <end position="22"/>
    </location>
</feature>
<protein>
    <submittedName>
        <fullName evidence="2">Uncharacterized protein</fullName>
    </submittedName>
</protein>
<dbReference type="HOGENOM" id="CLU_2670697_0_0_1"/>
<proteinExistence type="predicted"/>
<evidence type="ECO:0000313" key="2">
    <source>
        <dbReference type="EMBL" id="EMC94566.1"/>
    </source>
</evidence>
<gene>
    <name evidence="2" type="ORF">BAUCODRAFT_35799</name>
</gene>
<dbReference type="GeneID" id="19112801"/>
<evidence type="ECO:0000313" key="3">
    <source>
        <dbReference type="Proteomes" id="UP000011761"/>
    </source>
</evidence>
<name>M2MDG8_BAUPA</name>
<dbReference type="Proteomes" id="UP000011761">
    <property type="component" value="Unassembled WGS sequence"/>
</dbReference>
<sequence length="75" mass="8231">MMPARLGLVSPDRLMPGQNGLTKHGASATVVILLRGAKTKNRRTQLSPANFRPTVHFPTHVSTRKQQVGSMGRLR</sequence>
<feature type="compositionally biased region" description="Polar residues" evidence="1">
    <location>
        <begin position="60"/>
        <end position="69"/>
    </location>
</feature>
<dbReference type="KEGG" id="bcom:BAUCODRAFT_35799"/>